<dbReference type="AlphaFoldDB" id="A0A9P9F168"/>
<name>A0A9P9F168_9HYPO</name>
<proteinExistence type="predicted"/>
<evidence type="ECO:0000313" key="3">
    <source>
        <dbReference type="Proteomes" id="UP000717696"/>
    </source>
</evidence>
<organism evidence="2 3">
    <name type="scientific">Dactylonectria estremocensis</name>
    <dbReference type="NCBI Taxonomy" id="1079267"/>
    <lineage>
        <taxon>Eukaryota</taxon>
        <taxon>Fungi</taxon>
        <taxon>Dikarya</taxon>
        <taxon>Ascomycota</taxon>
        <taxon>Pezizomycotina</taxon>
        <taxon>Sordariomycetes</taxon>
        <taxon>Hypocreomycetidae</taxon>
        <taxon>Hypocreales</taxon>
        <taxon>Nectriaceae</taxon>
        <taxon>Dactylonectria</taxon>
    </lineage>
</organism>
<comment type="caution">
    <text evidence="2">The sequence shown here is derived from an EMBL/GenBank/DDBJ whole genome shotgun (WGS) entry which is preliminary data.</text>
</comment>
<feature type="chain" id="PRO_5040263673" description="Secreted protein" evidence="1">
    <location>
        <begin position="28"/>
        <end position="142"/>
    </location>
</feature>
<sequence length="142" mass="14950">MATAAIRAAAPWKLSLVTVAAIRPTSCRYLGWASGDARSCGGVVRVVLVWPNTSHSCRCETGVGTRSNGKIVRSRVGRNPNTGAQMRCFGHQQVAGLASSGCQSAGLDCMALSRQAAAKRHAEQLCSDNMTSQLGNSVHARH</sequence>
<gene>
    <name evidence="2" type="ORF">B0J13DRAFT_279571</name>
</gene>
<dbReference type="Proteomes" id="UP000717696">
    <property type="component" value="Unassembled WGS sequence"/>
</dbReference>
<evidence type="ECO:0000313" key="2">
    <source>
        <dbReference type="EMBL" id="KAH7149966.1"/>
    </source>
</evidence>
<keyword evidence="1" id="KW-0732">Signal</keyword>
<feature type="signal peptide" evidence="1">
    <location>
        <begin position="1"/>
        <end position="27"/>
    </location>
</feature>
<evidence type="ECO:0000256" key="1">
    <source>
        <dbReference type="SAM" id="SignalP"/>
    </source>
</evidence>
<accession>A0A9P9F168</accession>
<protein>
    <recommendedName>
        <fullName evidence="4">Secreted protein</fullName>
    </recommendedName>
</protein>
<dbReference type="EMBL" id="JAGMUU010000006">
    <property type="protein sequence ID" value="KAH7149966.1"/>
    <property type="molecule type" value="Genomic_DNA"/>
</dbReference>
<keyword evidence="3" id="KW-1185">Reference proteome</keyword>
<reference evidence="2" key="1">
    <citation type="journal article" date="2021" name="Nat. Commun.">
        <title>Genetic determinants of endophytism in the Arabidopsis root mycobiome.</title>
        <authorList>
            <person name="Mesny F."/>
            <person name="Miyauchi S."/>
            <person name="Thiergart T."/>
            <person name="Pickel B."/>
            <person name="Atanasova L."/>
            <person name="Karlsson M."/>
            <person name="Huettel B."/>
            <person name="Barry K.W."/>
            <person name="Haridas S."/>
            <person name="Chen C."/>
            <person name="Bauer D."/>
            <person name="Andreopoulos W."/>
            <person name="Pangilinan J."/>
            <person name="LaButti K."/>
            <person name="Riley R."/>
            <person name="Lipzen A."/>
            <person name="Clum A."/>
            <person name="Drula E."/>
            <person name="Henrissat B."/>
            <person name="Kohler A."/>
            <person name="Grigoriev I.V."/>
            <person name="Martin F.M."/>
            <person name="Hacquard S."/>
        </authorList>
    </citation>
    <scope>NUCLEOTIDE SEQUENCE</scope>
    <source>
        <strain evidence="2">MPI-CAGE-AT-0021</strain>
    </source>
</reference>
<evidence type="ECO:0008006" key="4">
    <source>
        <dbReference type="Google" id="ProtNLM"/>
    </source>
</evidence>